<dbReference type="RefSeq" id="WP_018888891.1">
    <property type="nucleotide sequence ID" value="NZ_CP029188.1"/>
</dbReference>
<dbReference type="SUPFAM" id="SSF161098">
    <property type="entry name" value="MetI-like"/>
    <property type="match status" value="1"/>
</dbReference>
<evidence type="ECO:0000313" key="9">
    <source>
        <dbReference type="EMBL" id="AWI31966.1"/>
    </source>
</evidence>
<evidence type="ECO:0000256" key="4">
    <source>
        <dbReference type="ARBA" id="ARBA00022692"/>
    </source>
</evidence>
<name>A0A2S1T016_9ACTN</name>
<feature type="transmembrane region" description="Helical" evidence="7">
    <location>
        <begin position="104"/>
        <end position="127"/>
    </location>
</feature>
<keyword evidence="3" id="KW-1003">Cell membrane</keyword>
<dbReference type="PANTHER" id="PTHR30193:SF41">
    <property type="entry name" value="DIACETYLCHITOBIOSE UPTAKE SYSTEM PERMEASE PROTEIN NGCF"/>
    <property type="match status" value="1"/>
</dbReference>
<keyword evidence="5 7" id="KW-1133">Transmembrane helix</keyword>
<dbReference type="OrthoDB" id="3210259at2"/>
<keyword evidence="6 7" id="KW-0472">Membrane</keyword>
<evidence type="ECO:0000256" key="3">
    <source>
        <dbReference type="ARBA" id="ARBA00022475"/>
    </source>
</evidence>
<feature type="transmembrane region" description="Helical" evidence="7">
    <location>
        <begin position="294"/>
        <end position="313"/>
    </location>
</feature>
<dbReference type="AlphaFoldDB" id="A0A2S1T016"/>
<feature type="domain" description="ABC transmembrane type-1" evidence="8">
    <location>
        <begin position="101"/>
        <end position="312"/>
    </location>
</feature>
<dbReference type="Pfam" id="PF00528">
    <property type="entry name" value="BPD_transp_1"/>
    <property type="match status" value="1"/>
</dbReference>
<dbReference type="InterPro" id="IPR051393">
    <property type="entry name" value="ABC_transporter_permease"/>
</dbReference>
<dbReference type="GO" id="GO:0005886">
    <property type="term" value="C:plasma membrane"/>
    <property type="evidence" value="ECO:0007669"/>
    <property type="project" value="UniProtKB-SubCell"/>
</dbReference>
<accession>A0A2S1T016</accession>
<proteinExistence type="inferred from homology"/>
<dbReference type="Proteomes" id="UP000244900">
    <property type="component" value="Chromosome"/>
</dbReference>
<keyword evidence="4 7" id="KW-0812">Transmembrane</keyword>
<dbReference type="CDD" id="cd06261">
    <property type="entry name" value="TM_PBP2"/>
    <property type="match status" value="1"/>
</dbReference>
<dbReference type="KEGG" id="stir:DDW44_26635"/>
<dbReference type="GO" id="GO:0055085">
    <property type="term" value="P:transmembrane transport"/>
    <property type="evidence" value="ECO:0007669"/>
    <property type="project" value="InterPro"/>
</dbReference>
<reference evidence="9 10" key="1">
    <citation type="submission" date="2018-05" db="EMBL/GenBank/DDBJ databases">
        <title>Complete genome sequence of sponge-derived Streptomyces sp. HNM0039.</title>
        <authorList>
            <person name="Huang X."/>
            <person name="Zhou S."/>
        </authorList>
    </citation>
    <scope>NUCLEOTIDE SEQUENCE [LARGE SCALE GENOMIC DNA]</scope>
    <source>
        <strain evidence="9 10">HNM0039</strain>
    </source>
</reference>
<evidence type="ECO:0000256" key="2">
    <source>
        <dbReference type="ARBA" id="ARBA00022448"/>
    </source>
</evidence>
<comment type="similarity">
    <text evidence="7">Belongs to the binding-protein-dependent transport system permease family.</text>
</comment>
<evidence type="ECO:0000313" key="10">
    <source>
        <dbReference type="Proteomes" id="UP000244900"/>
    </source>
</evidence>
<organism evidence="9 10">
    <name type="scientific">Streptomyces tirandamycinicus</name>
    <dbReference type="NCBI Taxonomy" id="2174846"/>
    <lineage>
        <taxon>Bacteria</taxon>
        <taxon>Bacillati</taxon>
        <taxon>Actinomycetota</taxon>
        <taxon>Actinomycetes</taxon>
        <taxon>Kitasatosporales</taxon>
        <taxon>Streptomycetaceae</taxon>
        <taxon>Streptomyces</taxon>
    </lineage>
</organism>
<evidence type="ECO:0000256" key="1">
    <source>
        <dbReference type="ARBA" id="ARBA00004651"/>
    </source>
</evidence>
<dbReference type="EMBL" id="CP029188">
    <property type="protein sequence ID" value="AWI31966.1"/>
    <property type="molecule type" value="Genomic_DNA"/>
</dbReference>
<feature type="transmembrane region" description="Helical" evidence="7">
    <location>
        <begin position="239"/>
        <end position="259"/>
    </location>
</feature>
<feature type="transmembrane region" description="Helical" evidence="7">
    <location>
        <begin position="139"/>
        <end position="160"/>
    </location>
</feature>
<evidence type="ECO:0000259" key="8">
    <source>
        <dbReference type="PROSITE" id="PS50928"/>
    </source>
</evidence>
<evidence type="ECO:0000256" key="7">
    <source>
        <dbReference type="RuleBase" id="RU363032"/>
    </source>
</evidence>
<evidence type="ECO:0000256" key="5">
    <source>
        <dbReference type="ARBA" id="ARBA00022989"/>
    </source>
</evidence>
<sequence length="322" mass="34901">MTADHTAATAVTAVPAAPQATTAPRPAPPPPRRRNPAPLLFLLPFFVPFVLFTLVPVGYAFYQSLLRTERTGGTFGRKTTVFAGFGQYAEVLGDPEFLGSAGRVLLFGLVQIPVMLLLALVLALLLDSTVARLKRFFRIAYFVPYGIPGVIAALMWAFLYDPRLSPIVELLDRAGAQPDFLGSSMILWSIGNIVTWTYTGYNMLIIYAALQAVPADIYEAARMDGASEAKIAWRIKVPILRPALILTGVFSIIGTLQLFTEPQVLRSISTSVTSTYTPNLAAYSLASSNNYHEAAAMSVTLALATFVLSFGFLKLTGRKAES</sequence>
<protein>
    <submittedName>
        <fullName evidence="9">Sugar ABC transporter permease</fullName>
    </submittedName>
</protein>
<gene>
    <name evidence="9" type="ORF">DDW44_26635</name>
</gene>
<feature type="transmembrane region" description="Helical" evidence="7">
    <location>
        <begin position="39"/>
        <end position="62"/>
    </location>
</feature>
<keyword evidence="10" id="KW-1185">Reference proteome</keyword>
<keyword evidence="2 7" id="KW-0813">Transport</keyword>
<feature type="transmembrane region" description="Helical" evidence="7">
    <location>
        <begin position="180"/>
        <end position="201"/>
    </location>
</feature>
<dbReference type="PANTHER" id="PTHR30193">
    <property type="entry name" value="ABC TRANSPORTER PERMEASE PROTEIN"/>
    <property type="match status" value="1"/>
</dbReference>
<dbReference type="Gene3D" id="1.10.3720.10">
    <property type="entry name" value="MetI-like"/>
    <property type="match status" value="1"/>
</dbReference>
<dbReference type="PROSITE" id="PS50928">
    <property type="entry name" value="ABC_TM1"/>
    <property type="match status" value="1"/>
</dbReference>
<evidence type="ECO:0000256" key="6">
    <source>
        <dbReference type="ARBA" id="ARBA00023136"/>
    </source>
</evidence>
<dbReference type="InterPro" id="IPR035906">
    <property type="entry name" value="MetI-like_sf"/>
</dbReference>
<dbReference type="InterPro" id="IPR000515">
    <property type="entry name" value="MetI-like"/>
</dbReference>
<comment type="subcellular location">
    <subcellularLocation>
        <location evidence="1 7">Cell membrane</location>
        <topology evidence="1 7">Multi-pass membrane protein</topology>
    </subcellularLocation>
</comment>